<evidence type="ECO:0000256" key="1">
    <source>
        <dbReference type="SAM" id="Phobius"/>
    </source>
</evidence>
<organism evidence="2 3">
    <name type="scientific">Colwellia asteriadis</name>
    <dbReference type="NCBI Taxonomy" id="517723"/>
    <lineage>
        <taxon>Bacteria</taxon>
        <taxon>Pseudomonadati</taxon>
        <taxon>Pseudomonadota</taxon>
        <taxon>Gammaproteobacteria</taxon>
        <taxon>Alteromonadales</taxon>
        <taxon>Colwelliaceae</taxon>
        <taxon>Colwellia</taxon>
    </lineage>
</organism>
<dbReference type="EMBL" id="BAAAFA010000002">
    <property type="protein sequence ID" value="GAA0812494.1"/>
    <property type="molecule type" value="Genomic_DNA"/>
</dbReference>
<feature type="transmembrane region" description="Helical" evidence="1">
    <location>
        <begin position="83"/>
        <end position="105"/>
    </location>
</feature>
<proteinExistence type="predicted"/>
<evidence type="ECO:0000313" key="3">
    <source>
        <dbReference type="Proteomes" id="UP001500021"/>
    </source>
</evidence>
<reference evidence="3" key="1">
    <citation type="journal article" date="2019" name="Int. J. Syst. Evol. Microbiol.">
        <title>The Global Catalogue of Microorganisms (GCM) 10K type strain sequencing project: providing services to taxonomists for standard genome sequencing and annotation.</title>
        <authorList>
            <consortium name="The Broad Institute Genomics Platform"/>
            <consortium name="The Broad Institute Genome Sequencing Center for Infectious Disease"/>
            <person name="Wu L."/>
            <person name="Ma J."/>
        </authorList>
    </citation>
    <scope>NUCLEOTIDE SEQUENCE [LARGE SCALE GENOMIC DNA]</scope>
    <source>
        <strain evidence="3">JCM 15608</strain>
    </source>
</reference>
<accession>A0ABP3WCV4</accession>
<gene>
    <name evidence="2" type="ORF">GCM10009111_06530</name>
</gene>
<evidence type="ECO:0000313" key="2">
    <source>
        <dbReference type="EMBL" id="GAA0812494.1"/>
    </source>
</evidence>
<keyword evidence="1" id="KW-0472">Membrane</keyword>
<protein>
    <submittedName>
        <fullName evidence="2">Uncharacterized protein</fullName>
    </submittedName>
</protein>
<name>A0ABP3WCV4_9GAMM</name>
<dbReference type="Proteomes" id="UP001500021">
    <property type="component" value="Unassembled WGS sequence"/>
</dbReference>
<keyword evidence="1" id="KW-0812">Transmembrane</keyword>
<sequence length="119" mass="13617">MSLLAVYDGATLPSILQPVHPSWLSWSLSISDIFMLIATFCVAFEYKVLPINFWKFILVSYIFNALLAMYYEYNAGGYSQYEIIGHGATSLFILGIICLPIIYYFDDLKSEHDHSVMVR</sequence>
<keyword evidence="3" id="KW-1185">Reference proteome</keyword>
<feature type="transmembrane region" description="Helical" evidence="1">
    <location>
        <begin position="23"/>
        <end position="46"/>
    </location>
</feature>
<feature type="transmembrane region" description="Helical" evidence="1">
    <location>
        <begin position="53"/>
        <end position="71"/>
    </location>
</feature>
<keyword evidence="1" id="KW-1133">Transmembrane helix</keyword>
<comment type="caution">
    <text evidence="2">The sequence shown here is derived from an EMBL/GenBank/DDBJ whole genome shotgun (WGS) entry which is preliminary data.</text>
</comment>